<name>A0A094YHB1_9PROT</name>
<evidence type="ECO:0000313" key="4">
    <source>
        <dbReference type="Proteomes" id="UP000029448"/>
    </source>
</evidence>
<dbReference type="Gene3D" id="3.30.2400.10">
    <property type="entry name" value="Major capsid protein gp5"/>
    <property type="match status" value="1"/>
</dbReference>
<dbReference type="GeneID" id="89479997"/>
<dbReference type="EMBL" id="JOKM01000102">
    <property type="protein sequence ID" value="KGB21425.1"/>
    <property type="molecule type" value="Genomic_DNA"/>
</dbReference>
<dbReference type="STRING" id="104102.AtDm6_3061"/>
<sequence>MTLREMQARKTEIATEMRALNTAHPDGALPAEAETRWTELSTELNTLESRMARQAQIDDLDRTAPADRVGGGAPAQPEVRVAGFPAPAQIPESFDGLMLRTQEGQTVPVLEARHTLASFLPASENRAQELGLGGFLRALYRGPQTELERRVMSESSIGSGGALVPVPVAAAVLDELRANTVSFRAGCRTVPMSSQSLTFGRLTKTPVGAWRAENTGIVEDESTFDQVKMTAKSWALRCKISRELLEDGQNVDSIIRAAFAASGALALDQAILFGDGSANSPLGIVNTPGIQTTALGGKLTNWDPVLDGVLDLENVNAGKVTAMIMAPRTNRAIRGFKDSNGNPLSAPADVSSIPRLTTTSVPVDQGTDKNASTIVMGDFSQVYVGMRTSLQISVLNELYAENGQIGFVAWMRADVLVVRPQTLLTLTGITA</sequence>
<reference evidence="3 4" key="1">
    <citation type="submission" date="2014-06" db="EMBL/GenBank/DDBJ databases">
        <title>Functional and comparative genomic analyses of the Drosophila gut microbiota identify candidate symbiosis factors.</title>
        <authorList>
            <person name="Newell P.D."/>
            <person name="Chaston J.M."/>
            <person name="Douglas A.E."/>
        </authorList>
    </citation>
    <scope>NUCLEOTIDE SEQUENCE [LARGE SCALE GENOMIC DNA]</scope>
    <source>
        <strain evidence="3 4">DmCS_006</strain>
    </source>
</reference>
<comment type="caution">
    <text evidence="3">The sequence shown here is derived from an EMBL/GenBank/DDBJ whole genome shotgun (WGS) entry which is preliminary data.</text>
</comment>
<protein>
    <recommendedName>
        <fullName evidence="2">Phage capsid-like C-terminal domain-containing protein</fullName>
    </recommendedName>
</protein>
<dbReference type="Gene3D" id="3.30.2320.10">
    <property type="entry name" value="hypothetical protein PF0899 domain"/>
    <property type="match status" value="1"/>
</dbReference>
<feature type="domain" description="Phage capsid-like C-terminal" evidence="2">
    <location>
        <begin position="160"/>
        <end position="426"/>
    </location>
</feature>
<accession>A0A094YHB1</accession>
<evidence type="ECO:0000259" key="2">
    <source>
        <dbReference type="Pfam" id="PF05065"/>
    </source>
</evidence>
<dbReference type="SUPFAM" id="SSF56563">
    <property type="entry name" value="Major capsid protein gp5"/>
    <property type="match status" value="1"/>
</dbReference>
<dbReference type="InterPro" id="IPR024455">
    <property type="entry name" value="Phage_capsid"/>
</dbReference>
<dbReference type="RefSeq" id="WP_035381939.1">
    <property type="nucleotide sequence ID" value="NZ_JACAOJ010000011.1"/>
</dbReference>
<comment type="subcellular location">
    <subcellularLocation>
        <location evidence="1">Virion</location>
    </subcellularLocation>
</comment>
<dbReference type="Pfam" id="PF05065">
    <property type="entry name" value="Phage_capsid"/>
    <property type="match status" value="1"/>
</dbReference>
<keyword evidence="4" id="KW-1185">Reference proteome</keyword>
<proteinExistence type="predicted"/>
<dbReference type="PATRIC" id="fig|104102.7.peg.3023"/>
<dbReference type="Proteomes" id="UP000029448">
    <property type="component" value="Unassembled WGS sequence"/>
</dbReference>
<dbReference type="AlphaFoldDB" id="A0A094YHB1"/>
<evidence type="ECO:0000313" key="3">
    <source>
        <dbReference type="EMBL" id="KGB21425.1"/>
    </source>
</evidence>
<evidence type="ECO:0000256" key="1">
    <source>
        <dbReference type="ARBA" id="ARBA00004328"/>
    </source>
</evidence>
<dbReference type="InterPro" id="IPR054612">
    <property type="entry name" value="Phage_capsid-like_C"/>
</dbReference>
<dbReference type="NCBIfam" id="TIGR01554">
    <property type="entry name" value="major_cap_HK97"/>
    <property type="match status" value="1"/>
</dbReference>
<organism evidence="3 4">
    <name type="scientific">Acetobacter tropicalis</name>
    <dbReference type="NCBI Taxonomy" id="104102"/>
    <lineage>
        <taxon>Bacteria</taxon>
        <taxon>Pseudomonadati</taxon>
        <taxon>Pseudomonadota</taxon>
        <taxon>Alphaproteobacteria</taxon>
        <taxon>Acetobacterales</taxon>
        <taxon>Acetobacteraceae</taxon>
        <taxon>Acetobacter</taxon>
    </lineage>
</organism>
<gene>
    <name evidence="3" type="ORF">AtDm6_3061</name>
</gene>